<feature type="region of interest" description="Disordered" evidence="1">
    <location>
        <begin position="236"/>
        <end position="256"/>
    </location>
</feature>
<evidence type="ECO:0000256" key="1">
    <source>
        <dbReference type="SAM" id="MobiDB-lite"/>
    </source>
</evidence>
<dbReference type="RefSeq" id="WP_348263989.1">
    <property type="nucleotide sequence ID" value="NZ_CP121196.1"/>
</dbReference>
<reference evidence="2" key="1">
    <citation type="submission" date="2023-03" db="EMBL/GenBank/DDBJ databases">
        <title>Edaphobacter sp.</title>
        <authorList>
            <person name="Huber K.J."/>
            <person name="Papendorf J."/>
            <person name="Pilke C."/>
            <person name="Bunk B."/>
            <person name="Sproeer C."/>
            <person name="Pester M."/>
        </authorList>
    </citation>
    <scope>NUCLEOTIDE SEQUENCE</scope>
    <source>
        <strain evidence="2">DSM 110680</strain>
    </source>
</reference>
<gene>
    <name evidence="2" type="ORF">P8935_05520</name>
</gene>
<evidence type="ECO:0008006" key="3">
    <source>
        <dbReference type="Google" id="ProtNLM"/>
    </source>
</evidence>
<proteinExistence type="predicted"/>
<sequence>MEKRVRSLTLIPRAGFLVALVLLGLTLAAKAQSGSFAVSQNGKAVGTASFTFVSNPSGFDSSSVVRVEMQGLSYQLSKNEELSTSNGLKHVQLSAIVNNSAVNVVAKPDAAQFLLNISANGRSSTTRLDAHNLTVFLPDFDPGALETLLAMAASSNNRDLWAIIPKQAGTIEPVQLATYPDEKGTLDGKPIVAHHLMATIGGNSTELFAGPENQLLQAELPQQGFALVRKGFVLTPPAKPLAPPPAPGPTTNPTAQ</sequence>
<protein>
    <recommendedName>
        <fullName evidence="3">Alginate biosynthesis protein AlgF</fullName>
    </recommendedName>
</protein>
<dbReference type="EMBL" id="CP121196">
    <property type="protein sequence ID" value="XBH18771.1"/>
    <property type="molecule type" value="Genomic_DNA"/>
</dbReference>
<dbReference type="AlphaFoldDB" id="A0AAU7DN83"/>
<accession>A0AAU7DN83</accession>
<organism evidence="2">
    <name type="scientific">Telmatobacter sp. DSM 110680</name>
    <dbReference type="NCBI Taxonomy" id="3036704"/>
    <lineage>
        <taxon>Bacteria</taxon>
        <taxon>Pseudomonadati</taxon>
        <taxon>Acidobacteriota</taxon>
        <taxon>Terriglobia</taxon>
        <taxon>Terriglobales</taxon>
        <taxon>Acidobacteriaceae</taxon>
        <taxon>Telmatobacter</taxon>
    </lineage>
</organism>
<feature type="compositionally biased region" description="Pro residues" evidence="1">
    <location>
        <begin position="237"/>
        <end position="250"/>
    </location>
</feature>
<name>A0AAU7DN83_9BACT</name>
<evidence type="ECO:0000313" key="2">
    <source>
        <dbReference type="EMBL" id="XBH18771.1"/>
    </source>
</evidence>